<dbReference type="OrthoDB" id="9789516at2"/>
<dbReference type="EMBL" id="VORB01000001">
    <property type="protein sequence ID" value="TXC85101.1"/>
    <property type="molecule type" value="Genomic_DNA"/>
</dbReference>
<keyword evidence="1" id="KW-0472">Membrane</keyword>
<proteinExistence type="predicted"/>
<evidence type="ECO:0000256" key="1">
    <source>
        <dbReference type="SAM" id="Phobius"/>
    </source>
</evidence>
<name>A0A5C6VKB7_9FLAO</name>
<reference evidence="2 3" key="1">
    <citation type="submission" date="2019-08" db="EMBL/GenBank/DDBJ databases">
        <title>Genome of Luteibaculum oceani JCM 18817.</title>
        <authorList>
            <person name="Bowman J.P."/>
        </authorList>
    </citation>
    <scope>NUCLEOTIDE SEQUENCE [LARGE SCALE GENOMIC DNA]</scope>
    <source>
        <strain evidence="2 3">JCM 18817</strain>
    </source>
</reference>
<gene>
    <name evidence="2" type="ORF">FRX97_00320</name>
</gene>
<evidence type="ECO:0000313" key="2">
    <source>
        <dbReference type="EMBL" id="TXC85101.1"/>
    </source>
</evidence>
<keyword evidence="1" id="KW-1133">Transmembrane helix</keyword>
<comment type="caution">
    <text evidence="2">The sequence shown here is derived from an EMBL/GenBank/DDBJ whole genome shotgun (WGS) entry which is preliminary data.</text>
</comment>
<keyword evidence="3" id="KW-1185">Reference proteome</keyword>
<dbReference type="PANTHER" id="PTHR31876">
    <property type="entry name" value="COV-LIKE PROTEIN 1"/>
    <property type="match status" value="1"/>
</dbReference>
<protein>
    <submittedName>
        <fullName evidence="2">DUF502 domain-containing protein</fullName>
    </submittedName>
</protein>
<dbReference type="PANTHER" id="PTHR31876:SF26">
    <property type="entry name" value="PROTEIN LIKE COV 2"/>
    <property type="match status" value="1"/>
</dbReference>
<keyword evidence="1" id="KW-0812">Transmembrane</keyword>
<dbReference type="AlphaFoldDB" id="A0A5C6VKB7"/>
<evidence type="ECO:0000313" key="3">
    <source>
        <dbReference type="Proteomes" id="UP000321168"/>
    </source>
</evidence>
<dbReference type="RefSeq" id="WP_147012206.1">
    <property type="nucleotide sequence ID" value="NZ_VORB01000001.1"/>
</dbReference>
<sequence length="204" mass="22478">MKPNFKEVAELFAGYFFRGILLTVPLALTVYILVSAFEYIDGIFGFEEKGLGILTFVVALTALGFLGSTFIAQPITKYFSSLLDRIPLIKTIYSSIKDLLSAFVGQKKGFNKPVLVRVTEAYEVERIGFVTDETLESLDAGEGKIAVYLPHSYAFSGNIFIVPKKNVTPIQAKSADVMKYIVSGGISSFDTLENDEQQSDAEKN</sequence>
<dbReference type="Pfam" id="PF04367">
    <property type="entry name" value="DUF502"/>
    <property type="match status" value="1"/>
</dbReference>
<dbReference type="InterPro" id="IPR007462">
    <property type="entry name" value="COV1-like"/>
</dbReference>
<feature type="transmembrane region" description="Helical" evidence="1">
    <location>
        <begin position="12"/>
        <end position="33"/>
    </location>
</feature>
<organism evidence="2 3">
    <name type="scientific">Luteibaculum oceani</name>
    <dbReference type="NCBI Taxonomy" id="1294296"/>
    <lineage>
        <taxon>Bacteria</taxon>
        <taxon>Pseudomonadati</taxon>
        <taxon>Bacteroidota</taxon>
        <taxon>Flavobacteriia</taxon>
        <taxon>Flavobacteriales</taxon>
        <taxon>Luteibaculaceae</taxon>
        <taxon>Luteibaculum</taxon>
    </lineage>
</organism>
<dbReference type="Proteomes" id="UP000321168">
    <property type="component" value="Unassembled WGS sequence"/>
</dbReference>
<feature type="transmembrane region" description="Helical" evidence="1">
    <location>
        <begin position="53"/>
        <end position="72"/>
    </location>
</feature>
<accession>A0A5C6VKB7</accession>